<protein>
    <recommendedName>
        <fullName evidence="2">DCD domain-containing protein</fullName>
    </recommendedName>
</protein>
<evidence type="ECO:0000313" key="3">
    <source>
        <dbReference type="EMBL" id="KAK7271518.1"/>
    </source>
</evidence>
<dbReference type="InterPro" id="IPR013989">
    <property type="entry name" value="Dev_and_cell_death_domain"/>
</dbReference>
<dbReference type="PROSITE" id="PS51222">
    <property type="entry name" value="DCD"/>
    <property type="match status" value="1"/>
</dbReference>
<feature type="compositionally biased region" description="Polar residues" evidence="1">
    <location>
        <begin position="135"/>
        <end position="146"/>
    </location>
</feature>
<dbReference type="PANTHER" id="PTHR46444:SF3">
    <property type="entry name" value="DCD (DEVELOPMENT AND CELL DEATH) DOMAIN PROTEIN"/>
    <property type="match status" value="1"/>
</dbReference>
<feature type="compositionally biased region" description="Basic and acidic residues" evidence="1">
    <location>
        <begin position="310"/>
        <end position="325"/>
    </location>
</feature>
<sequence length="709" mass="79059">MLTENPPEVSSNPPSSGNDDVISTENPPIVSSNPLSSGKDNLEGIENPPEVYPSSSEKDNLMGIGNPLSSEKDDTKGTENPPEVSSNPPSLEKDDMMGIENPPSSGDDDGTDSVNPPEEPFNPPSSGKDGMMGTVNPTEMSSNPLSSGKDDMAHTGNLPDVMSDHPSSGNDCSKKDTDPSEGSRQPESSNKNTPQSLKAKPKIKKFQAGKLKAKSDDAQQICGRKKVKKNKKVPDNAESCHNADQKQISDNSQLKETNDEPPQGKGKGKSQEAGNNKVKESQNGSTSGQSPREKSQKSQKNKNIIQLDETEQKQKSKDKHRESNKGSRSRKNKDKRSAETSHLKGEKSEKLGGLIFMCNAKTKPDCFRYRVLGVSAGKKDVVLQVKPGLKLFLYDFDLKLLYGIYKASSSGGMKLEPRAFSGKFPAQVRFNIAADCFPLPESIFKKAIQDNYDEKNKFRTELTLRQVRKLTRLFRPVGVHSAVQPIHSPPKAIIRKRKSPDDVRGSRSHLQREIYYVQSHDRDHQFDRRKESTRDLFVRENHRVYGLQGDRRNVAPIPRINPILESYEGDYEPHRLDRGYLSNAPSHVESLRTDPLYLRDSRHLDYFPGAISDDISDPYAVRRYGASPRDAYLTPSRSYLDGGRPLVATDDLRRREIIQDRRYSIYSAADALSDYDRIRPYPGDKLEASVAPVSSRYSFAGPSFSRHRR</sequence>
<dbReference type="Proteomes" id="UP001359559">
    <property type="component" value="Unassembled WGS sequence"/>
</dbReference>
<name>A0AAN9FGL2_CLITE</name>
<organism evidence="3 4">
    <name type="scientific">Clitoria ternatea</name>
    <name type="common">Butterfly pea</name>
    <dbReference type="NCBI Taxonomy" id="43366"/>
    <lineage>
        <taxon>Eukaryota</taxon>
        <taxon>Viridiplantae</taxon>
        <taxon>Streptophyta</taxon>
        <taxon>Embryophyta</taxon>
        <taxon>Tracheophyta</taxon>
        <taxon>Spermatophyta</taxon>
        <taxon>Magnoliopsida</taxon>
        <taxon>eudicotyledons</taxon>
        <taxon>Gunneridae</taxon>
        <taxon>Pentapetalae</taxon>
        <taxon>rosids</taxon>
        <taxon>fabids</taxon>
        <taxon>Fabales</taxon>
        <taxon>Fabaceae</taxon>
        <taxon>Papilionoideae</taxon>
        <taxon>50 kb inversion clade</taxon>
        <taxon>NPAAA clade</taxon>
        <taxon>indigoferoid/millettioid clade</taxon>
        <taxon>Phaseoleae</taxon>
        <taxon>Clitoria</taxon>
    </lineage>
</organism>
<feature type="region of interest" description="Disordered" evidence="1">
    <location>
        <begin position="1"/>
        <end position="345"/>
    </location>
</feature>
<dbReference type="SMART" id="SM00767">
    <property type="entry name" value="DCD"/>
    <property type="match status" value="1"/>
</dbReference>
<feature type="compositionally biased region" description="Polar residues" evidence="1">
    <location>
        <begin position="17"/>
        <end position="39"/>
    </location>
</feature>
<proteinExistence type="predicted"/>
<feature type="domain" description="DCD" evidence="2">
    <location>
        <begin position="349"/>
        <end position="476"/>
    </location>
</feature>
<accession>A0AAN9FGL2</accession>
<dbReference type="EMBL" id="JAYKXN010000007">
    <property type="protein sequence ID" value="KAK7271518.1"/>
    <property type="molecule type" value="Genomic_DNA"/>
</dbReference>
<reference evidence="3 4" key="1">
    <citation type="submission" date="2024-01" db="EMBL/GenBank/DDBJ databases">
        <title>The genomes of 5 underutilized Papilionoideae crops provide insights into root nodulation and disease resistance.</title>
        <authorList>
            <person name="Yuan L."/>
        </authorList>
    </citation>
    <scope>NUCLEOTIDE SEQUENCE [LARGE SCALE GENOMIC DNA]</scope>
    <source>
        <strain evidence="3">LY-2023</strain>
        <tissue evidence="3">Leaf</tissue>
    </source>
</reference>
<comment type="caution">
    <text evidence="3">The sequence shown here is derived from an EMBL/GenBank/DDBJ whole genome shotgun (WGS) entry which is preliminary data.</text>
</comment>
<evidence type="ECO:0000259" key="2">
    <source>
        <dbReference type="PROSITE" id="PS51222"/>
    </source>
</evidence>
<feature type="compositionally biased region" description="Polar residues" evidence="1">
    <location>
        <begin position="180"/>
        <end position="196"/>
    </location>
</feature>
<keyword evidence="4" id="KW-1185">Reference proteome</keyword>
<gene>
    <name evidence="3" type="ORF">RJT34_27486</name>
</gene>
<feature type="compositionally biased region" description="Polar residues" evidence="1">
    <location>
        <begin position="245"/>
        <end position="255"/>
    </location>
</feature>
<dbReference type="Pfam" id="PF10539">
    <property type="entry name" value="Dev_Cell_Death"/>
    <property type="match status" value="1"/>
</dbReference>
<dbReference type="AlphaFoldDB" id="A0AAN9FGL2"/>
<feature type="compositionally biased region" description="Basic and acidic residues" evidence="1">
    <location>
        <begin position="335"/>
        <end position="345"/>
    </location>
</feature>
<evidence type="ECO:0000256" key="1">
    <source>
        <dbReference type="SAM" id="MobiDB-lite"/>
    </source>
</evidence>
<dbReference type="PANTHER" id="PTHR46444">
    <property type="entry name" value="DCD (DEVELOPMENT AND CELL DEATH) DOMAIN PROTEIN-RELATED"/>
    <property type="match status" value="1"/>
</dbReference>
<feature type="compositionally biased region" description="Low complexity" evidence="1">
    <location>
        <begin position="79"/>
        <end position="90"/>
    </location>
</feature>
<evidence type="ECO:0000313" key="4">
    <source>
        <dbReference type="Proteomes" id="UP001359559"/>
    </source>
</evidence>
<feature type="compositionally biased region" description="Polar residues" evidence="1">
    <location>
        <begin position="281"/>
        <end position="290"/>
    </location>
</feature>
<feature type="compositionally biased region" description="Low complexity" evidence="1">
    <location>
        <begin position="1"/>
        <end position="16"/>
    </location>
</feature>